<keyword evidence="5" id="KW-1185">Reference proteome</keyword>
<keyword evidence="1" id="KW-0812">Transmembrane</keyword>
<evidence type="ECO:0000313" key="2">
    <source>
        <dbReference type="EMBL" id="CAD5216582.1"/>
    </source>
</evidence>
<protein>
    <submittedName>
        <fullName evidence="2">(pine wood nematode) hypothetical protein</fullName>
    </submittedName>
</protein>
<keyword evidence="1" id="KW-0472">Membrane</keyword>
<evidence type="ECO:0000313" key="3">
    <source>
        <dbReference type="EMBL" id="CAG9099886.1"/>
    </source>
</evidence>
<dbReference type="Proteomes" id="UP000582659">
    <property type="component" value="Unassembled WGS sequence"/>
</dbReference>
<evidence type="ECO:0000313" key="4">
    <source>
        <dbReference type="Proteomes" id="UP000095284"/>
    </source>
</evidence>
<accession>A0A1I7SWT0</accession>
<reference evidence="3" key="2">
    <citation type="submission" date="2020-08" db="EMBL/GenBank/DDBJ databases">
        <authorList>
            <person name="Kikuchi T."/>
        </authorList>
    </citation>
    <scope>NUCLEOTIDE SEQUENCE</scope>
    <source>
        <strain evidence="2">Ka4C1</strain>
    </source>
</reference>
<dbReference type="OrthoDB" id="10356403at2759"/>
<dbReference type="EMBL" id="CAJFCV020000002">
    <property type="protein sequence ID" value="CAG9099886.1"/>
    <property type="molecule type" value="Genomic_DNA"/>
</dbReference>
<dbReference type="Proteomes" id="UP000659654">
    <property type="component" value="Unassembled WGS sequence"/>
</dbReference>
<dbReference type="WBParaSite" id="BXY_1751100.1">
    <property type="protein sequence ID" value="BXY_1751100.1"/>
    <property type="gene ID" value="BXY_1751100"/>
</dbReference>
<keyword evidence="1" id="KW-1133">Transmembrane helix</keyword>
<sequence length="91" mass="10264">MAVVQNETAQLMLVSDFPDPTRMHMDAYVYMAGAVVFAVILITLFAMNYMWCECCCEGSRKIRARCRVYDSEFHNSLALMDSAVGPIKSDL</sequence>
<feature type="transmembrane region" description="Helical" evidence="1">
    <location>
        <begin position="27"/>
        <end position="51"/>
    </location>
</feature>
<dbReference type="Proteomes" id="UP000095284">
    <property type="component" value="Unplaced"/>
</dbReference>
<reference evidence="6" key="1">
    <citation type="submission" date="2016-11" db="UniProtKB">
        <authorList>
            <consortium name="WormBaseParasite"/>
        </authorList>
    </citation>
    <scope>IDENTIFICATION</scope>
</reference>
<dbReference type="EMBL" id="CAJFDI010000002">
    <property type="protein sequence ID" value="CAD5216582.1"/>
    <property type="molecule type" value="Genomic_DNA"/>
</dbReference>
<evidence type="ECO:0000313" key="6">
    <source>
        <dbReference type="WBParaSite" id="BXY_1751100.1"/>
    </source>
</evidence>
<evidence type="ECO:0000256" key="1">
    <source>
        <dbReference type="SAM" id="Phobius"/>
    </source>
</evidence>
<evidence type="ECO:0000313" key="5">
    <source>
        <dbReference type="Proteomes" id="UP000659654"/>
    </source>
</evidence>
<proteinExistence type="predicted"/>
<dbReference type="AlphaFoldDB" id="A0A1I7SWT0"/>
<gene>
    <name evidence="2" type="ORF">BXYJ_LOCUS4607</name>
</gene>
<name>A0A1I7SWT0_BURXY</name>
<organism evidence="4 6">
    <name type="scientific">Bursaphelenchus xylophilus</name>
    <name type="common">Pinewood nematode worm</name>
    <name type="synonym">Aphelenchoides xylophilus</name>
    <dbReference type="NCBI Taxonomy" id="6326"/>
    <lineage>
        <taxon>Eukaryota</taxon>
        <taxon>Metazoa</taxon>
        <taxon>Ecdysozoa</taxon>
        <taxon>Nematoda</taxon>
        <taxon>Chromadorea</taxon>
        <taxon>Rhabditida</taxon>
        <taxon>Tylenchina</taxon>
        <taxon>Tylenchomorpha</taxon>
        <taxon>Aphelenchoidea</taxon>
        <taxon>Aphelenchoididae</taxon>
        <taxon>Bursaphelenchus</taxon>
    </lineage>
</organism>